<dbReference type="GO" id="GO:0019752">
    <property type="term" value="P:carboxylic acid metabolic process"/>
    <property type="evidence" value="ECO:0007669"/>
    <property type="project" value="UniProtKB-ARBA"/>
</dbReference>
<accession>A0A193LDW4</accession>
<evidence type="ECO:0000256" key="2">
    <source>
        <dbReference type="ARBA" id="ARBA00022723"/>
    </source>
</evidence>
<evidence type="ECO:0000256" key="1">
    <source>
        <dbReference type="ARBA" id="ARBA00010211"/>
    </source>
</evidence>
<evidence type="ECO:0000256" key="3">
    <source>
        <dbReference type="ARBA" id="ARBA00051258"/>
    </source>
</evidence>
<dbReference type="GO" id="GO:0046872">
    <property type="term" value="F:metal ion binding"/>
    <property type="evidence" value="ECO:0007669"/>
    <property type="project" value="UniProtKB-KW"/>
</dbReference>
<comment type="pathway">
    <text evidence="7">Aromatic compound metabolism; 4-hydroxyphenylacetate degradation; pyruvate and succinate semialdehyde from 4-hydroxyphenylacetate: step 5/7.</text>
</comment>
<evidence type="ECO:0000256" key="4">
    <source>
        <dbReference type="ARBA" id="ARBA00052790"/>
    </source>
</evidence>
<comment type="catalytic activity">
    <reaction evidence="3">
        <text>(3E,5R)-5-carboxy-2-oxohept-3-enedioate + H(+) = (4Z)-2-oxohept-4-enedioate + CO2</text>
        <dbReference type="Rhea" id="RHEA:14397"/>
        <dbReference type="ChEBI" id="CHEBI:15378"/>
        <dbReference type="ChEBI" id="CHEBI:16526"/>
        <dbReference type="ChEBI" id="CHEBI:87491"/>
        <dbReference type="ChEBI" id="CHEBI:87507"/>
        <dbReference type="EC" id="4.1.1.68"/>
    </reaction>
</comment>
<dbReference type="Proteomes" id="UP000092695">
    <property type="component" value="Chromosome"/>
</dbReference>
<comment type="similarity">
    <text evidence="1">Belongs to the FAH family.</text>
</comment>
<gene>
    <name evidence="10" type="ORF">BA177_04500</name>
</gene>
<dbReference type="InterPro" id="IPR036663">
    <property type="entry name" value="Fumarylacetoacetase_C_sf"/>
</dbReference>
<keyword evidence="10" id="KW-0456">Lyase</keyword>
<comment type="catalytic activity">
    <reaction evidence="4">
        <text>(2E,4Z)-5-hydroxypenta-2,4-diene-1,2,5-tricarboxylate = (3E,5R)-5-carboxy-2-oxohept-3-enedioate</text>
        <dbReference type="Rhea" id="RHEA:18813"/>
        <dbReference type="ChEBI" id="CHEBI:47961"/>
        <dbReference type="ChEBI" id="CHEBI:87491"/>
        <dbReference type="EC" id="5.3.3.10"/>
    </reaction>
</comment>
<evidence type="ECO:0000256" key="8">
    <source>
        <dbReference type="SAM" id="MobiDB-lite"/>
    </source>
</evidence>
<keyword evidence="2" id="KW-0479">Metal-binding</keyword>
<evidence type="ECO:0000256" key="5">
    <source>
        <dbReference type="ARBA" id="ARBA00057150"/>
    </source>
</evidence>
<proteinExistence type="inferred from homology"/>
<name>A0A193LDW4_9GAMM</name>
<evidence type="ECO:0000256" key="6">
    <source>
        <dbReference type="ARBA" id="ARBA00060569"/>
    </source>
</evidence>
<keyword evidence="11" id="KW-1185">Reference proteome</keyword>
<sequence length="291" mass="31942">MKLIRFGQSGQEQPGVETSDGTRLDCRRFGEDWNEAFFANDGLSRLATWLQQNENNCPLVAQDERLGPPVARPSKLVCIGLNYATHAKESGMDIPEEPVVFTKSTTSITGPFDDICIPTNYPLHGEPALATETDWEVELAVVIGRECYTVPATEALDYVAGYVVHNDVSERETQLRRGGQWVKGKSYDTFAPLGPYLVSADEIPDPHALRIWLKLNGEIMQDGSTSDLIFDIPTIVSYLSCRMRLLPGDIISTGTPSGVGLGLKPPRYLRPGDIVELGIDHLGVARQTVVA</sequence>
<evidence type="ECO:0000259" key="9">
    <source>
        <dbReference type="Pfam" id="PF01557"/>
    </source>
</evidence>
<dbReference type="GO" id="GO:0008704">
    <property type="term" value="F:5-carboxymethyl-2-hydroxymuconate delta-isomerase activity"/>
    <property type="evidence" value="ECO:0007669"/>
    <property type="project" value="UniProtKB-EC"/>
</dbReference>
<dbReference type="SUPFAM" id="SSF56529">
    <property type="entry name" value="FAH"/>
    <property type="match status" value="1"/>
</dbReference>
<dbReference type="Pfam" id="PF01557">
    <property type="entry name" value="FAA_hydrolase"/>
    <property type="match status" value="1"/>
</dbReference>
<dbReference type="RefSeq" id="WP_068613447.1">
    <property type="nucleotide sequence ID" value="NZ_CP016268.1"/>
</dbReference>
<dbReference type="Gene3D" id="3.90.850.10">
    <property type="entry name" value="Fumarylacetoacetase-like, C-terminal domain"/>
    <property type="match status" value="1"/>
</dbReference>
<dbReference type="InterPro" id="IPR051121">
    <property type="entry name" value="FAH"/>
</dbReference>
<feature type="domain" description="Fumarylacetoacetase-like C-terminal" evidence="9">
    <location>
        <begin position="75"/>
        <end position="290"/>
    </location>
</feature>
<dbReference type="KEGG" id="woc:BA177_04500"/>
<dbReference type="PANTHER" id="PTHR42796:SF4">
    <property type="entry name" value="FUMARYLACETOACETATE HYDROLASE DOMAIN-CONTAINING PROTEIN 2A"/>
    <property type="match status" value="1"/>
</dbReference>
<dbReference type="EMBL" id="CP016268">
    <property type="protein sequence ID" value="ANO50574.1"/>
    <property type="molecule type" value="Genomic_DNA"/>
</dbReference>
<evidence type="ECO:0000313" key="10">
    <source>
        <dbReference type="EMBL" id="ANO50574.1"/>
    </source>
</evidence>
<dbReference type="FunFam" id="3.90.850.10:FF:000002">
    <property type="entry name" value="2-hydroxyhepta-2,4-diene-1,7-dioate isomerase"/>
    <property type="match status" value="1"/>
</dbReference>
<comment type="pathway">
    <text evidence="6">Aromatic compound metabolism; 4-hydroxyphenylacetate degradation; pyruvate and succinate semialdehyde from 4-hydroxyphenylacetate: step 4/7.</text>
</comment>
<dbReference type="GO" id="GO:0018800">
    <property type="term" value="F:5-oxopent-3-ene-1,2,5-tricarboxylate decarboxylase activity"/>
    <property type="evidence" value="ECO:0007669"/>
    <property type="project" value="UniProtKB-EC"/>
</dbReference>
<dbReference type="OrthoDB" id="9805307at2"/>
<feature type="region of interest" description="Disordered" evidence="8">
    <location>
        <begin position="1"/>
        <end position="22"/>
    </location>
</feature>
<dbReference type="AlphaFoldDB" id="A0A193LDW4"/>
<evidence type="ECO:0000256" key="7">
    <source>
        <dbReference type="ARBA" id="ARBA00060680"/>
    </source>
</evidence>
<dbReference type="STRING" id="1548547.BA177_04500"/>
<dbReference type="InterPro" id="IPR011234">
    <property type="entry name" value="Fumarylacetoacetase-like_C"/>
</dbReference>
<protein>
    <submittedName>
        <fullName evidence="10">Ureidoglycolate lyase</fullName>
    </submittedName>
</protein>
<organism evidence="10 11">
    <name type="scientific">Woeseia oceani</name>
    <dbReference type="NCBI Taxonomy" id="1548547"/>
    <lineage>
        <taxon>Bacteria</taxon>
        <taxon>Pseudomonadati</taxon>
        <taxon>Pseudomonadota</taxon>
        <taxon>Gammaproteobacteria</taxon>
        <taxon>Woeseiales</taxon>
        <taxon>Woeseiaceae</taxon>
        <taxon>Woeseia</taxon>
    </lineage>
</organism>
<dbReference type="PANTHER" id="PTHR42796">
    <property type="entry name" value="FUMARYLACETOACETATE HYDROLASE DOMAIN-CONTAINING PROTEIN 2A-RELATED"/>
    <property type="match status" value="1"/>
</dbReference>
<comment type="function">
    <text evidence="5">Decarboxylates OPET (5-oxo-pent-3-ene-1,2,5-tricarboxylic acid) into HHDD (2-hydroxy-hept-2,4-diene-1,7-dioate) and isomerizes it to OHED (2-oxo-hept-3-ene-1,7-dioate).</text>
</comment>
<reference evidence="10 11" key="1">
    <citation type="submission" date="2016-06" db="EMBL/GenBank/DDBJ databases">
        <title>Complete genome sequence of a deep-branching marine Gamma Proteobacterium Woeseia oceani type strain XK5.</title>
        <authorList>
            <person name="Mu D."/>
            <person name="Du Z."/>
        </authorList>
    </citation>
    <scope>NUCLEOTIDE SEQUENCE [LARGE SCALE GENOMIC DNA]</scope>
    <source>
        <strain evidence="10 11">XK5</strain>
    </source>
</reference>
<evidence type="ECO:0000313" key="11">
    <source>
        <dbReference type="Proteomes" id="UP000092695"/>
    </source>
</evidence>